<evidence type="ECO:0000313" key="1">
    <source>
        <dbReference type="EMBL" id="ODP27600.1"/>
    </source>
</evidence>
<dbReference type="AlphaFoldDB" id="A0A1E3L3R0"/>
<dbReference type="RefSeq" id="WP_069328450.1">
    <property type="nucleotide sequence ID" value="NZ_MDER01000051.1"/>
</dbReference>
<gene>
    <name evidence="1" type="ORF">PTI45_03055</name>
</gene>
<accession>A0A1E3L3R0</accession>
<name>A0A1E3L3R0_9BACL</name>
<comment type="caution">
    <text evidence="1">The sequence shown here is derived from an EMBL/GenBank/DDBJ whole genome shotgun (WGS) entry which is preliminary data.</text>
</comment>
<dbReference type="Proteomes" id="UP000094578">
    <property type="component" value="Unassembled WGS sequence"/>
</dbReference>
<reference evidence="1 2" key="1">
    <citation type="submission" date="2016-08" db="EMBL/GenBank/DDBJ databases">
        <title>Genome sequencing of Paenibacillus sp. TI45-13ar, isolated from Korean traditional nuruk.</title>
        <authorList>
            <person name="Kim S.-J."/>
        </authorList>
    </citation>
    <scope>NUCLEOTIDE SEQUENCE [LARGE SCALE GENOMIC DNA]</scope>
    <source>
        <strain evidence="1 2">TI45-13ar</strain>
    </source>
</reference>
<organism evidence="1 2">
    <name type="scientific">Paenibacillus nuruki</name>
    <dbReference type="NCBI Taxonomy" id="1886670"/>
    <lineage>
        <taxon>Bacteria</taxon>
        <taxon>Bacillati</taxon>
        <taxon>Bacillota</taxon>
        <taxon>Bacilli</taxon>
        <taxon>Bacillales</taxon>
        <taxon>Paenibacillaceae</taxon>
        <taxon>Paenibacillus</taxon>
    </lineage>
</organism>
<dbReference type="SUPFAM" id="SSF116922">
    <property type="entry name" value="YugE-like"/>
    <property type="match status" value="1"/>
</dbReference>
<protein>
    <submittedName>
        <fullName evidence="1">Uncharacterized protein</fullName>
    </submittedName>
</protein>
<keyword evidence="2" id="KW-1185">Reference proteome</keyword>
<sequence>MNNKPNQAFNQDIYTMVEKHMMYWNPMNLIEWCLPDEYSIEIDHIVKILPYMKSAEELGNQVYWIMQKYFGSHFARSTEECHHIADKIYKNLEYINSLNTSFISFNLYFNSFKGIRRD</sequence>
<dbReference type="Gene3D" id="1.10.340.20">
    <property type="entry name" value="Apc36109-like domain"/>
    <property type="match status" value="1"/>
</dbReference>
<proteinExistence type="predicted"/>
<dbReference type="InterPro" id="IPR023162">
    <property type="entry name" value="Apc36109-like_dom_sf"/>
</dbReference>
<evidence type="ECO:0000313" key="2">
    <source>
        <dbReference type="Proteomes" id="UP000094578"/>
    </source>
</evidence>
<dbReference type="EMBL" id="MDER01000051">
    <property type="protein sequence ID" value="ODP27600.1"/>
    <property type="molecule type" value="Genomic_DNA"/>
</dbReference>